<evidence type="ECO:0000259" key="1">
    <source>
        <dbReference type="PROSITE" id="PS50994"/>
    </source>
</evidence>
<proteinExistence type="predicted"/>
<dbReference type="InterPro" id="IPR012337">
    <property type="entry name" value="RNaseH-like_sf"/>
</dbReference>
<dbReference type="GO" id="GO:0015074">
    <property type="term" value="P:DNA integration"/>
    <property type="evidence" value="ECO:0007669"/>
    <property type="project" value="InterPro"/>
</dbReference>
<dbReference type="EMBL" id="CAJEWN010002184">
    <property type="protein sequence ID" value="CAD2202371.1"/>
    <property type="molecule type" value="Genomic_DNA"/>
</dbReference>
<evidence type="ECO:0000313" key="3">
    <source>
        <dbReference type="Proteomes" id="UP000580250"/>
    </source>
</evidence>
<dbReference type="PANTHER" id="PTHR47331">
    <property type="entry name" value="PHD-TYPE DOMAIN-CONTAINING PROTEIN"/>
    <property type="match status" value="1"/>
</dbReference>
<dbReference type="OrthoDB" id="8019190at2759"/>
<dbReference type="Gene3D" id="3.30.420.10">
    <property type="entry name" value="Ribonuclease H-like superfamily/Ribonuclease H"/>
    <property type="match status" value="1"/>
</dbReference>
<reference evidence="2 3" key="1">
    <citation type="submission" date="2020-08" db="EMBL/GenBank/DDBJ databases">
        <authorList>
            <person name="Koutsovoulos G."/>
            <person name="Danchin GJ E."/>
        </authorList>
    </citation>
    <scope>NUCLEOTIDE SEQUENCE [LARGE SCALE GENOMIC DNA]</scope>
</reference>
<evidence type="ECO:0000313" key="2">
    <source>
        <dbReference type="EMBL" id="CAD2202371.1"/>
    </source>
</evidence>
<dbReference type="AlphaFoldDB" id="A0A6V7XSW6"/>
<dbReference type="GO" id="GO:0003676">
    <property type="term" value="F:nucleic acid binding"/>
    <property type="evidence" value="ECO:0007669"/>
    <property type="project" value="InterPro"/>
</dbReference>
<organism evidence="2 3">
    <name type="scientific">Meloidogyne enterolobii</name>
    <name type="common">Root-knot nematode worm</name>
    <name type="synonym">Meloidogyne mayaguensis</name>
    <dbReference type="NCBI Taxonomy" id="390850"/>
    <lineage>
        <taxon>Eukaryota</taxon>
        <taxon>Metazoa</taxon>
        <taxon>Ecdysozoa</taxon>
        <taxon>Nematoda</taxon>
        <taxon>Chromadorea</taxon>
        <taxon>Rhabditida</taxon>
        <taxon>Tylenchina</taxon>
        <taxon>Tylenchomorpha</taxon>
        <taxon>Tylenchoidea</taxon>
        <taxon>Meloidogynidae</taxon>
        <taxon>Meloidogyninae</taxon>
        <taxon>Meloidogyne</taxon>
    </lineage>
</organism>
<protein>
    <recommendedName>
        <fullName evidence="1">Integrase catalytic domain-containing protein</fullName>
    </recommendedName>
</protein>
<dbReference type="InterPro" id="IPR040676">
    <property type="entry name" value="DUF5641"/>
</dbReference>
<dbReference type="InterPro" id="IPR001584">
    <property type="entry name" value="Integrase_cat-core"/>
</dbReference>
<accession>A0A6V7XSW6</accession>
<feature type="domain" description="Integrase catalytic" evidence="1">
    <location>
        <begin position="56"/>
        <end position="239"/>
    </location>
</feature>
<dbReference type="Pfam" id="PF18701">
    <property type="entry name" value="DUF5641"/>
    <property type="match status" value="1"/>
</dbReference>
<dbReference type="InterPro" id="IPR036397">
    <property type="entry name" value="RNaseH_sf"/>
</dbReference>
<dbReference type="Proteomes" id="UP000580250">
    <property type="component" value="Unassembled WGS sequence"/>
</dbReference>
<dbReference type="SUPFAM" id="SSF53098">
    <property type="entry name" value="Ribonuclease H-like"/>
    <property type="match status" value="1"/>
</dbReference>
<comment type="caution">
    <text evidence="2">The sequence shown here is derived from an EMBL/GenBank/DDBJ whole genome shotgun (WGS) entry which is preliminary data.</text>
</comment>
<gene>
    <name evidence="2" type="ORF">MENT_LOCUS55999</name>
</gene>
<sequence>MAHSGTNVVLATMRQKYWITRKKVERCVKKCQICKRYWIKPYAQPQFPTLPIERVNPFRPFMHSAVDYFGHVTIKTTNGDHQKRWVAVYTCTSTRAVHLEVAEDLSAQAFLHTFRRFIAQHKKPKLMISDNGTNFKAAEKVLTSIWKENQIQKYASDHEINWIFVTERAPWKNGLVERMVGLIKYSLKRTIGKKLLFEDEFRTLINEIQTIVNSRPLNFLPDSEHVRSLRPLDFLIPYEEGNADFPHLPKVDVEDPDYLPEKMKNKDKLVEELKLASNRLDLFWKIWSNEYLLALRERKNFVKNDKTAENSPQLGDVVIIRDDDIKNRGIWKLGIIEKLLPGGRTAVLKTKNGETRRAVNDLFGFEINGQEKLIPEMNEQIVENKSKNKNLKINNKINTCLCNIIICRPMEEGKSEASLDYDEQHENLINKNDVVEEPPNKVVKHDERNLNDRLKSFVSKVQKEKLPQKEVIKEAIPNQAVVCTSRLEKLLPKPPSENKIKEKTDQQSVKDNNIKEENEGYALLHYGWSVMYGCSPGTQRHKNCSSIKLGNIIDLARKEEIKEDYSALLNKTVESLIQVILCFWALTKIRKDWWKNKNEKTISVEAGMELVDQILKAQRPAHIIRIIENNSNKIYPKGKLDEDFRPRKIKPALSLWKAACEMAEESFDTRPWLPVHLRGQNKNE</sequence>
<dbReference type="PROSITE" id="PS50994">
    <property type="entry name" value="INTEGRASE"/>
    <property type="match status" value="1"/>
</dbReference>
<dbReference type="PANTHER" id="PTHR47331:SF1">
    <property type="entry name" value="GAG-LIKE PROTEIN"/>
    <property type="match status" value="1"/>
</dbReference>
<name>A0A6V7XSW6_MELEN</name>